<gene>
    <name evidence="1" type="ORF">G4Z16_06695</name>
</gene>
<sequence>MGFKVNADDLESYRRMVDRAGADALAGKAYLNQHGEISSPSQGLFTRPFQFHDPLQNKVVNVLSRLHTILASSSRELAKSADYYRETDNQEAAKMDGLQPPSKR</sequence>
<proteinExistence type="predicted"/>
<evidence type="ECO:0008006" key="3">
    <source>
        <dbReference type="Google" id="ProtNLM"/>
    </source>
</evidence>
<dbReference type="KEGG" id="sbat:G4Z16_06695"/>
<reference evidence="2" key="1">
    <citation type="submission" date="2020-02" db="EMBL/GenBank/DDBJ databases">
        <title>Streptomyces sp. ASO4wet.</title>
        <authorList>
            <person name="Risdian C."/>
            <person name="Landwehr W."/>
            <person name="Schupp P."/>
            <person name="Wink J."/>
        </authorList>
    </citation>
    <scope>NUCLEOTIDE SEQUENCE [LARGE SCALE GENOMIC DNA]</scope>
    <source>
        <strain evidence="2">ASO4wet</strain>
    </source>
</reference>
<evidence type="ECO:0000313" key="2">
    <source>
        <dbReference type="Proteomes" id="UP000595046"/>
    </source>
</evidence>
<protein>
    <recommendedName>
        <fullName evidence="3">ESX-1 secretion-associated protein</fullName>
    </recommendedName>
</protein>
<dbReference type="RefSeq" id="WP_197349743.1">
    <property type="nucleotide sequence ID" value="NZ_CP048882.1"/>
</dbReference>
<organism evidence="1 2">
    <name type="scientific">Streptomyces bathyalis</name>
    <dbReference type="NCBI Taxonomy" id="2710756"/>
    <lineage>
        <taxon>Bacteria</taxon>
        <taxon>Bacillati</taxon>
        <taxon>Actinomycetota</taxon>
        <taxon>Actinomycetes</taxon>
        <taxon>Kitasatosporales</taxon>
        <taxon>Streptomycetaceae</taxon>
        <taxon>Streptomyces</taxon>
    </lineage>
</organism>
<dbReference type="EMBL" id="CP048882">
    <property type="protein sequence ID" value="QPP06137.1"/>
    <property type="molecule type" value="Genomic_DNA"/>
</dbReference>
<dbReference type="AlphaFoldDB" id="A0A7T1T4A1"/>
<evidence type="ECO:0000313" key="1">
    <source>
        <dbReference type="EMBL" id="QPP06137.1"/>
    </source>
</evidence>
<dbReference type="Proteomes" id="UP000595046">
    <property type="component" value="Chromosome"/>
</dbReference>
<accession>A0A7T1T4A1</accession>
<keyword evidence="2" id="KW-1185">Reference proteome</keyword>
<name>A0A7T1T4A1_9ACTN</name>